<evidence type="ECO:0000313" key="10">
    <source>
        <dbReference type="Proteomes" id="UP000518605"/>
    </source>
</evidence>
<dbReference type="InterPro" id="IPR014755">
    <property type="entry name" value="Cu-Rt/internalin_Ig-like"/>
</dbReference>
<gene>
    <name evidence="9" type="ORF">FHS16_000259</name>
</gene>
<dbReference type="Proteomes" id="UP000518605">
    <property type="component" value="Unassembled WGS sequence"/>
</dbReference>
<keyword evidence="4" id="KW-0186">Copper</keyword>
<comment type="caution">
    <text evidence="9">The sequence shown here is derived from an EMBL/GenBank/DDBJ whole genome shotgun (WGS) entry which is preliminary data.</text>
</comment>
<dbReference type="GO" id="GO:0005886">
    <property type="term" value="C:plasma membrane"/>
    <property type="evidence" value="ECO:0007669"/>
    <property type="project" value="TreeGrafter"/>
</dbReference>
<dbReference type="SUPFAM" id="SSF81296">
    <property type="entry name" value="E set domains"/>
    <property type="match status" value="1"/>
</dbReference>
<dbReference type="InterPro" id="IPR007348">
    <property type="entry name" value="CopC_dom"/>
</dbReference>
<dbReference type="InterPro" id="IPR014756">
    <property type="entry name" value="Ig_E-set"/>
</dbReference>
<feature type="chain" id="PRO_5031338360" description="CopC domain-containing protein" evidence="7">
    <location>
        <begin position="22"/>
        <end position="189"/>
    </location>
</feature>
<keyword evidence="2" id="KW-0479">Metal-binding</keyword>
<dbReference type="Gene3D" id="2.60.40.1220">
    <property type="match status" value="1"/>
</dbReference>
<feature type="transmembrane region" description="Helical" evidence="6">
    <location>
        <begin position="166"/>
        <end position="185"/>
    </location>
</feature>
<dbReference type="GO" id="GO:0006825">
    <property type="term" value="P:copper ion transport"/>
    <property type="evidence" value="ECO:0007669"/>
    <property type="project" value="InterPro"/>
</dbReference>
<dbReference type="InterPro" id="IPR032694">
    <property type="entry name" value="CopC/D"/>
</dbReference>
<comment type="subcellular location">
    <subcellularLocation>
        <location evidence="1">Cell envelope</location>
    </subcellularLocation>
</comment>
<evidence type="ECO:0000256" key="1">
    <source>
        <dbReference type="ARBA" id="ARBA00004196"/>
    </source>
</evidence>
<keyword evidence="6" id="KW-1133">Transmembrane helix</keyword>
<name>A0A7W5C2V0_9BACL</name>
<proteinExistence type="predicted"/>
<protein>
    <recommendedName>
        <fullName evidence="8">CopC domain-containing protein</fullName>
    </recommendedName>
</protein>
<dbReference type="PANTHER" id="PTHR34820">
    <property type="entry name" value="INNER MEMBRANE PROTEIN YEBZ"/>
    <property type="match status" value="1"/>
</dbReference>
<reference evidence="9 10" key="1">
    <citation type="submission" date="2020-08" db="EMBL/GenBank/DDBJ databases">
        <title>Genomic Encyclopedia of Type Strains, Phase III (KMG-III): the genomes of soil and plant-associated and newly described type strains.</title>
        <authorList>
            <person name="Whitman W."/>
        </authorList>
    </citation>
    <scope>NUCLEOTIDE SEQUENCE [LARGE SCALE GENOMIC DNA]</scope>
    <source>
        <strain evidence="9 10">CECT 8234</strain>
    </source>
</reference>
<feature type="compositionally biased region" description="Low complexity" evidence="5">
    <location>
        <begin position="121"/>
        <end position="148"/>
    </location>
</feature>
<feature type="domain" description="CopC" evidence="8">
    <location>
        <begin position="22"/>
        <end position="114"/>
    </location>
</feature>
<evidence type="ECO:0000256" key="6">
    <source>
        <dbReference type="SAM" id="Phobius"/>
    </source>
</evidence>
<dbReference type="GO" id="GO:0005507">
    <property type="term" value="F:copper ion binding"/>
    <property type="evidence" value="ECO:0007669"/>
    <property type="project" value="InterPro"/>
</dbReference>
<dbReference type="RefSeq" id="WP_183557789.1">
    <property type="nucleotide sequence ID" value="NZ_CBCSLB010000001.1"/>
</dbReference>
<sequence length="189" mass="19967">MKRILLICLAALWLLPSVALAHSKLEEAVPAQDATVDVLPERIELTYNTKIEKLSNFKLLNAAGEEIEKDKVEVDGMKMSGGLPDTLPNGIYTVKWVIIGADGHSVEGDYAFTLDAPVVTEAPSPEPTATAETATPSPSPSSETDPSTNAGSDDNPSGAAGDDTNYTPAIIIGAIIVVAALVLLMRRRK</sequence>
<dbReference type="GO" id="GO:0030313">
    <property type="term" value="C:cell envelope"/>
    <property type="evidence" value="ECO:0007669"/>
    <property type="project" value="UniProtKB-SubCell"/>
</dbReference>
<keyword evidence="3 7" id="KW-0732">Signal</keyword>
<evidence type="ECO:0000313" key="9">
    <source>
        <dbReference type="EMBL" id="MBB3150227.1"/>
    </source>
</evidence>
<accession>A0A7W5C2V0</accession>
<keyword evidence="6" id="KW-0472">Membrane</keyword>
<dbReference type="PANTHER" id="PTHR34820:SF4">
    <property type="entry name" value="INNER MEMBRANE PROTEIN YEBZ"/>
    <property type="match status" value="1"/>
</dbReference>
<dbReference type="Pfam" id="PF04234">
    <property type="entry name" value="CopC"/>
    <property type="match status" value="1"/>
</dbReference>
<evidence type="ECO:0000256" key="7">
    <source>
        <dbReference type="SAM" id="SignalP"/>
    </source>
</evidence>
<feature type="signal peptide" evidence="7">
    <location>
        <begin position="1"/>
        <end position="21"/>
    </location>
</feature>
<dbReference type="EMBL" id="JACHXW010000001">
    <property type="protein sequence ID" value="MBB3150227.1"/>
    <property type="molecule type" value="Genomic_DNA"/>
</dbReference>
<dbReference type="GO" id="GO:0042597">
    <property type="term" value="C:periplasmic space"/>
    <property type="evidence" value="ECO:0007669"/>
    <property type="project" value="InterPro"/>
</dbReference>
<dbReference type="AlphaFoldDB" id="A0A7W5C2V0"/>
<evidence type="ECO:0000256" key="4">
    <source>
        <dbReference type="ARBA" id="ARBA00023008"/>
    </source>
</evidence>
<organism evidence="9 10">
    <name type="scientific">Paenibacillus endophyticus</name>
    <dbReference type="NCBI Taxonomy" id="1294268"/>
    <lineage>
        <taxon>Bacteria</taxon>
        <taxon>Bacillati</taxon>
        <taxon>Bacillota</taxon>
        <taxon>Bacilli</taxon>
        <taxon>Bacillales</taxon>
        <taxon>Paenibacillaceae</taxon>
        <taxon>Paenibacillus</taxon>
    </lineage>
</organism>
<evidence type="ECO:0000259" key="8">
    <source>
        <dbReference type="Pfam" id="PF04234"/>
    </source>
</evidence>
<feature type="region of interest" description="Disordered" evidence="5">
    <location>
        <begin position="121"/>
        <end position="162"/>
    </location>
</feature>
<keyword evidence="10" id="KW-1185">Reference proteome</keyword>
<evidence type="ECO:0000256" key="2">
    <source>
        <dbReference type="ARBA" id="ARBA00022723"/>
    </source>
</evidence>
<keyword evidence="6" id="KW-0812">Transmembrane</keyword>
<evidence type="ECO:0000256" key="3">
    <source>
        <dbReference type="ARBA" id="ARBA00022729"/>
    </source>
</evidence>
<evidence type="ECO:0000256" key="5">
    <source>
        <dbReference type="SAM" id="MobiDB-lite"/>
    </source>
</evidence>
<dbReference type="GO" id="GO:0046688">
    <property type="term" value="P:response to copper ion"/>
    <property type="evidence" value="ECO:0007669"/>
    <property type="project" value="InterPro"/>
</dbReference>